<dbReference type="CDD" id="cd05120">
    <property type="entry name" value="APH_ChoK_like"/>
    <property type="match status" value="1"/>
</dbReference>
<dbReference type="SUPFAM" id="SSF56112">
    <property type="entry name" value="Protein kinase-like (PK-like)"/>
    <property type="match status" value="1"/>
</dbReference>
<dbReference type="Gene3D" id="3.30.200.20">
    <property type="entry name" value="Phosphorylase Kinase, domain 1"/>
    <property type="match status" value="1"/>
</dbReference>
<comment type="caution">
    <text evidence="2">The sequence shown here is derived from an EMBL/GenBank/DDBJ whole genome shotgun (WGS) entry which is preliminary data.</text>
</comment>
<dbReference type="GO" id="GO:0005739">
    <property type="term" value="C:mitochondrion"/>
    <property type="evidence" value="ECO:0007669"/>
    <property type="project" value="TreeGrafter"/>
</dbReference>
<proteinExistence type="predicted"/>
<accession>A0A3A2ZD13</accession>
<dbReference type="Pfam" id="PF01636">
    <property type="entry name" value="APH"/>
    <property type="match status" value="1"/>
</dbReference>
<feature type="domain" description="Aminoglycoside phosphotransferase" evidence="1">
    <location>
        <begin position="50"/>
        <end position="311"/>
    </location>
</feature>
<dbReference type="InterPro" id="IPR002575">
    <property type="entry name" value="Aminoglycoside_PTrfase"/>
</dbReference>
<dbReference type="PANTHER" id="PTHR36091:SF2">
    <property type="entry name" value="AMINOGLYCOSIDE PHOSPHOTRANSFERASE DOMAIN-CONTAINING PROTEIN"/>
    <property type="match status" value="1"/>
</dbReference>
<evidence type="ECO:0000313" key="3">
    <source>
        <dbReference type="Proteomes" id="UP000266188"/>
    </source>
</evidence>
<dbReference type="OrthoDB" id="10003767at2759"/>
<dbReference type="InterPro" id="IPR051035">
    <property type="entry name" value="Mito_inheritance_9"/>
</dbReference>
<organism evidence="2 3">
    <name type="scientific">Aspergillus sclerotialis</name>
    <dbReference type="NCBI Taxonomy" id="2070753"/>
    <lineage>
        <taxon>Eukaryota</taxon>
        <taxon>Fungi</taxon>
        <taxon>Dikarya</taxon>
        <taxon>Ascomycota</taxon>
        <taxon>Pezizomycotina</taxon>
        <taxon>Eurotiomycetes</taxon>
        <taxon>Eurotiomycetidae</taxon>
        <taxon>Eurotiales</taxon>
        <taxon>Aspergillaceae</taxon>
        <taxon>Aspergillus</taxon>
        <taxon>Aspergillus subgen. Polypaecilum</taxon>
    </lineage>
</organism>
<keyword evidence="2" id="KW-0808">Transferase</keyword>
<dbReference type="InterPro" id="IPR011009">
    <property type="entry name" value="Kinase-like_dom_sf"/>
</dbReference>
<dbReference type="PANTHER" id="PTHR36091">
    <property type="entry name" value="ALTERED INHERITANCE OF MITOCHONDRIA PROTEIN 9, MITOCHONDRIAL"/>
    <property type="match status" value="1"/>
</dbReference>
<dbReference type="Proteomes" id="UP000266188">
    <property type="component" value="Unassembled WGS sequence"/>
</dbReference>
<dbReference type="GO" id="GO:0016740">
    <property type="term" value="F:transferase activity"/>
    <property type="evidence" value="ECO:0007669"/>
    <property type="project" value="UniProtKB-KW"/>
</dbReference>
<reference evidence="3" key="1">
    <citation type="submission" date="2017-02" db="EMBL/GenBank/DDBJ databases">
        <authorList>
            <person name="Tafer H."/>
            <person name="Lopandic K."/>
        </authorList>
    </citation>
    <scope>NUCLEOTIDE SEQUENCE [LARGE SCALE GENOMIC DNA]</scope>
    <source>
        <strain evidence="3">CBS 366.77</strain>
    </source>
</reference>
<sequence length="520" mass="59190">MDVSQYSDLVCNEDQRLRERYVEFNPTKLQLVAAKALGQDRYPNIDKVAEGGFNKVFLLSLDNTQEEVIARIPTPNAGPPRYTTASEVATLNFLRNVLGLPVPKVLAYSATSMNPVGAEYIIMEKVHGESLASRWLSLTTKDVKDIMTQIAEFEQRLFLAQLPGYGSLYHKHDIEGESRLDIPVEGDFCIGPVAKRQFWHGERLHMKIDRGPWNSAKDCLTSAARRELACLAEHAKPQPRRTFLLPTDHNIDPSEQADLLTKFLQLSSLLVPPEQTFHTPTLRHPDLSLSNILLIPGLTKIASIIDWQDTVAFPLFMQAGYPAFCEDDWSQTQSLKIPTLPEEFDGLTPEEKMQAKTKFRLDETNLYYTAATGLYSEEQMKALKIPHLGMRQYLMQQTVYPWDADVINLRAALVGVTTSSIWSSISSQPCPVSFSEEEREKAMNESSEWNESEALLSRIRDNLGIDLEGGTAVDNFEWASQRNLEFRLEFLRQAEDHEREICWRNWPYKDDTDLFSPNID</sequence>
<evidence type="ECO:0000313" key="2">
    <source>
        <dbReference type="EMBL" id="RJE20836.1"/>
    </source>
</evidence>
<protein>
    <submittedName>
        <fullName evidence="2">Phosphotransferase enzyme family</fullName>
    </submittedName>
</protein>
<dbReference type="AlphaFoldDB" id="A0A3A2ZD13"/>
<gene>
    <name evidence="2" type="ORF">PHISCL_06827</name>
</gene>
<dbReference type="EMBL" id="MVGC01000273">
    <property type="protein sequence ID" value="RJE20836.1"/>
    <property type="molecule type" value="Genomic_DNA"/>
</dbReference>
<evidence type="ECO:0000259" key="1">
    <source>
        <dbReference type="Pfam" id="PF01636"/>
    </source>
</evidence>
<name>A0A3A2ZD13_9EURO</name>
<keyword evidence="3" id="KW-1185">Reference proteome</keyword>